<organism evidence="1 3">
    <name type="scientific">Rotaria sordida</name>
    <dbReference type="NCBI Taxonomy" id="392033"/>
    <lineage>
        <taxon>Eukaryota</taxon>
        <taxon>Metazoa</taxon>
        <taxon>Spiralia</taxon>
        <taxon>Gnathifera</taxon>
        <taxon>Rotifera</taxon>
        <taxon>Eurotatoria</taxon>
        <taxon>Bdelloidea</taxon>
        <taxon>Philodinida</taxon>
        <taxon>Philodinidae</taxon>
        <taxon>Rotaria</taxon>
    </lineage>
</organism>
<dbReference type="InterPro" id="IPR012337">
    <property type="entry name" value="RNaseH-like_sf"/>
</dbReference>
<dbReference type="AlphaFoldDB" id="A0A814E0T7"/>
<gene>
    <name evidence="2" type="ORF">FNK824_LOCUS10048</name>
    <name evidence="1" type="ORF">SEV965_LOCUS8826</name>
</gene>
<reference evidence="1" key="1">
    <citation type="submission" date="2021-02" db="EMBL/GenBank/DDBJ databases">
        <authorList>
            <person name="Nowell W R."/>
        </authorList>
    </citation>
    <scope>NUCLEOTIDE SEQUENCE</scope>
</reference>
<proteinExistence type="predicted"/>
<comment type="caution">
    <text evidence="1">The sequence shown here is derived from an EMBL/GenBank/DDBJ whole genome shotgun (WGS) entry which is preliminary data.</text>
</comment>
<evidence type="ECO:0000313" key="1">
    <source>
        <dbReference type="EMBL" id="CAF0962249.1"/>
    </source>
</evidence>
<dbReference type="EMBL" id="CAJNOU010000332">
    <property type="protein sequence ID" value="CAF0962249.1"/>
    <property type="molecule type" value="Genomic_DNA"/>
</dbReference>
<evidence type="ECO:0008006" key="4">
    <source>
        <dbReference type="Google" id="ProtNLM"/>
    </source>
</evidence>
<dbReference type="Proteomes" id="UP000663889">
    <property type="component" value="Unassembled WGS sequence"/>
</dbReference>
<sequence>MSALLHPSLKHFQISPNEKPETISLVKQELLKRVLPQLVEAVSTDSKPVVKTSTASFEATKFVNSNDLLSLCFDKPSVISKPVLTPLNELDNYMASDAQLHENEDILLFWKENAESFPILLSMHLFSLQQMNGGVSTKHQEQLTRKLYTSDDEESGISEYTNSLFSPTTIQRKKANDFDYFSLSKSRLDT</sequence>
<dbReference type="EMBL" id="CAJOBE010001101">
    <property type="protein sequence ID" value="CAF3714451.1"/>
    <property type="molecule type" value="Genomic_DNA"/>
</dbReference>
<evidence type="ECO:0000313" key="2">
    <source>
        <dbReference type="EMBL" id="CAF3714451.1"/>
    </source>
</evidence>
<protein>
    <recommendedName>
        <fullName evidence="4">HAT C-terminal dimerisation domain-containing protein</fullName>
    </recommendedName>
</protein>
<dbReference type="SUPFAM" id="SSF53098">
    <property type="entry name" value="Ribonuclease H-like"/>
    <property type="match status" value="1"/>
</dbReference>
<dbReference type="Proteomes" id="UP000663874">
    <property type="component" value="Unassembled WGS sequence"/>
</dbReference>
<name>A0A814E0T7_9BILA</name>
<evidence type="ECO:0000313" key="3">
    <source>
        <dbReference type="Proteomes" id="UP000663889"/>
    </source>
</evidence>
<accession>A0A814E0T7</accession>